<dbReference type="AlphaFoldDB" id="A0A523BE90"/>
<dbReference type="EMBL" id="RXIH01000023">
    <property type="protein sequence ID" value="RZN56465.1"/>
    <property type="molecule type" value="Genomic_DNA"/>
</dbReference>
<evidence type="ECO:0000313" key="2">
    <source>
        <dbReference type="EMBL" id="RZN56465.1"/>
    </source>
</evidence>
<accession>A0A523BE90</accession>
<evidence type="ECO:0000313" key="3">
    <source>
        <dbReference type="EMBL" id="TDA39266.1"/>
    </source>
</evidence>
<dbReference type="Pfam" id="PF12836">
    <property type="entry name" value="HHH_3"/>
    <property type="match status" value="1"/>
</dbReference>
<dbReference type="Proteomes" id="UP000317265">
    <property type="component" value="Unassembled WGS sequence"/>
</dbReference>
<dbReference type="EMBL" id="QNVI01000030">
    <property type="protein sequence ID" value="TDA39266.1"/>
    <property type="molecule type" value="Genomic_DNA"/>
</dbReference>
<reference evidence="3 5" key="1">
    <citation type="journal article" date="2019" name="Nat. Microbiol.">
        <title>Expanding anaerobic alkane metabolism in the domain of Archaea.</title>
        <authorList>
            <person name="Wang Y."/>
            <person name="Wegener G."/>
            <person name="Hou J."/>
            <person name="Wang F."/>
            <person name="Xiao X."/>
        </authorList>
    </citation>
    <scope>NUCLEOTIDE SEQUENCE [LARGE SCALE GENOMIC DNA]</scope>
    <source>
        <strain evidence="3">WYZ-LMO11</strain>
    </source>
</reference>
<dbReference type="SFLD" id="SFLDS00029">
    <property type="entry name" value="Radical_SAM"/>
    <property type="match status" value="1"/>
</dbReference>
<dbReference type="InterPro" id="IPR006638">
    <property type="entry name" value="Elp3/MiaA/NifB-like_rSAM"/>
</dbReference>
<dbReference type="PANTHER" id="PTHR43324">
    <property type="match status" value="1"/>
</dbReference>
<dbReference type="SMART" id="SM00729">
    <property type="entry name" value="Elp3"/>
    <property type="match status" value="1"/>
</dbReference>
<evidence type="ECO:0000313" key="4">
    <source>
        <dbReference type="Proteomes" id="UP000316080"/>
    </source>
</evidence>
<dbReference type="Gene3D" id="3.80.30.20">
    <property type="entry name" value="tm_1862 like domain"/>
    <property type="match status" value="1"/>
</dbReference>
<dbReference type="SUPFAM" id="SSF81585">
    <property type="entry name" value="PsbU/PolX domain-like"/>
    <property type="match status" value="1"/>
</dbReference>
<reference evidence="2 4" key="2">
    <citation type="journal article" date="2019" name="Nat. Microbiol.">
        <title>Wide diversity of methane and short-chain alkane metabolisms in uncultured archaea.</title>
        <authorList>
            <person name="Borrel G."/>
            <person name="Adam P.S."/>
            <person name="McKay L.J."/>
            <person name="Chen L.X."/>
            <person name="Sierra-Garcia I.N."/>
            <person name="Sieber C.M."/>
            <person name="Letourneur Q."/>
            <person name="Ghozlane A."/>
            <person name="Andersen G.L."/>
            <person name="Li W.J."/>
            <person name="Hallam S.J."/>
            <person name="Muyzer G."/>
            <person name="de Oliveira V.M."/>
            <person name="Inskeep W.P."/>
            <person name="Banfield J.F."/>
            <person name="Gribaldo S."/>
        </authorList>
    </citation>
    <scope>NUCLEOTIDE SEQUENCE [LARGE SCALE GENOMIC DNA]</scope>
    <source>
        <strain evidence="2">Verst-YHS</strain>
    </source>
</reference>
<dbReference type="Pfam" id="PF04055">
    <property type="entry name" value="Radical_SAM"/>
    <property type="match status" value="1"/>
</dbReference>
<dbReference type="GO" id="GO:0003824">
    <property type="term" value="F:catalytic activity"/>
    <property type="evidence" value="ECO:0007669"/>
    <property type="project" value="InterPro"/>
</dbReference>
<dbReference type="GO" id="GO:0051536">
    <property type="term" value="F:iron-sulfur cluster binding"/>
    <property type="evidence" value="ECO:0007669"/>
    <property type="project" value="InterPro"/>
</dbReference>
<comment type="caution">
    <text evidence="3">The sequence shown here is derived from an EMBL/GenBank/DDBJ whole genome shotgun (WGS) entry which is preliminary data.</text>
</comment>
<dbReference type="PROSITE" id="PS51918">
    <property type="entry name" value="RADICAL_SAM"/>
    <property type="match status" value="1"/>
</dbReference>
<gene>
    <name evidence="3" type="ORF">DSO09_02505</name>
    <name evidence="2" type="ORF">EF809_02725</name>
</gene>
<dbReference type="SFLD" id="SFLDG01082">
    <property type="entry name" value="B12-binding_domain_containing"/>
    <property type="match status" value="1"/>
</dbReference>
<sequence length="560" mass="63485">MRVLIIDGYNDEPAGLGVPPYIDIYPRYIAGAIWTYDPYAEIIYMTIDEVRKNLNKIEKISCDISILIAGVVVPGKYLGGNPANLKDALNLPNFLKSKYIFLCGPAAKFGFSKGGGSIAFLPKKIYDLYDLVIKGDPEVVIYDFLKNKNINENLMRENMDSINEFSIRGAKIIQQHPYYPNGLICEIETFRGCPRAITGGCSFCIEPIYGLPKFRSIKGVIDEISSLYSYGARNFRIGRQPDILVYQSDENYRPSPENIKKLFSSIRRNAPNIEVLHIDNVNPSTIYQYPKESEEVLKIIVEYHTPGDVAALGIESVDEEVIKKNNLKVDREGAMFSIELINKIGRERGENGLPHLLPGVNFVYGLPGESKKTFEENFEFMKEVLERGLLVRRINLRQLMILPFTRVSSFGDYLIKKHKRLFIEHKKKIRNEIDLPMIKKILPTYTIMKKVRSEVIEGNITWARQIGSYPILVGIPRKLPIGLFFDVVVLDHGPRSVSALTIPIKINSITIKELKSIPGIGEKRAASIIKKRPFSNKDQLLSCIDNPQIIKPIIDLIDFS</sequence>
<dbReference type="InterPro" id="IPR058240">
    <property type="entry name" value="rSAM_sf"/>
</dbReference>
<organism evidence="3 5">
    <name type="scientific">Thermoproteota archaeon</name>
    <dbReference type="NCBI Taxonomy" id="2056631"/>
    <lineage>
        <taxon>Archaea</taxon>
        <taxon>Thermoproteota</taxon>
    </lineage>
</organism>
<dbReference type="PANTHER" id="PTHR43324:SF1">
    <property type="entry name" value="RADICAL SAM CORE DOMAIN-CONTAINING PROTEIN"/>
    <property type="match status" value="1"/>
</dbReference>
<protein>
    <submittedName>
        <fullName evidence="3">Radical SAM protein</fullName>
    </submittedName>
</protein>
<dbReference type="InterPro" id="IPR023404">
    <property type="entry name" value="rSAM_horseshoe"/>
</dbReference>
<name>A0A523BE90_9CREN</name>
<dbReference type="Proteomes" id="UP000316080">
    <property type="component" value="Unassembled WGS sequence"/>
</dbReference>
<dbReference type="Gene3D" id="1.10.150.320">
    <property type="entry name" value="Photosystem II 12 kDa extrinsic protein"/>
    <property type="match status" value="1"/>
</dbReference>
<dbReference type="InterPro" id="IPR007197">
    <property type="entry name" value="rSAM"/>
</dbReference>
<evidence type="ECO:0000313" key="5">
    <source>
        <dbReference type="Proteomes" id="UP000317265"/>
    </source>
</evidence>
<proteinExistence type="predicted"/>
<evidence type="ECO:0000259" key="1">
    <source>
        <dbReference type="PROSITE" id="PS51918"/>
    </source>
</evidence>
<dbReference type="SUPFAM" id="SSF102114">
    <property type="entry name" value="Radical SAM enzymes"/>
    <property type="match status" value="1"/>
</dbReference>
<feature type="domain" description="Radical SAM core" evidence="1">
    <location>
        <begin position="179"/>
        <end position="444"/>
    </location>
</feature>